<dbReference type="AlphaFoldDB" id="A0A7W7U510"/>
<dbReference type="InterPro" id="IPR003439">
    <property type="entry name" value="ABC_transporter-like_ATP-bd"/>
</dbReference>
<sequence>MRLEHVGRRHGLRGPWVLRGVSLDLPSAALVRVVGTNGTGKSTLLRLLAGIDAPTEGRVTGRPARTAYVPERFPVALPFTALDYLVHLGRVQGLGRAAARARAGEWLERFGAAGHAGTGLAELSKGTSQKVAVAQALLADPALLVLDEAWTGLDAGARAELDTAVRERLATGATVVFVDHDPRRLEGESAVVYGVEAGGVRETEPEAPGRGPGPGLGSAAAGRPEAAAGVPAGGPESVAAGVGLREARPGPGAREAGLLRGRTGPGSDVRLPGAAPGAPGARVRIVVSGGPSLPGRLPGGPAVAVGDGGTTVLTVDAAHSDALLGTLLAASWHIHHLGTEGVRV</sequence>
<feature type="domain" description="ABC transporter" evidence="5">
    <location>
        <begin position="1"/>
        <end position="222"/>
    </location>
</feature>
<dbReference type="GO" id="GO:0005524">
    <property type="term" value="F:ATP binding"/>
    <property type="evidence" value="ECO:0007669"/>
    <property type="project" value="UniProtKB-KW"/>
</dbReference>
<organism evidence="6 7">
    <name type="scientific">Streptomyces nymphaeiformis</name>
    <dbReference type="NCBI Taxonomy" id="2663842"/>
    <lineage>
        <taxon>Bacteria</taxon>
        <taxon>Bacillati</taxon>
        <taxon>Actinomycetota</taxon>
        <taxon>Actinomycetes</taxon>
        <taxon>Kitasatosporales</taxon>
        <taxon>Streptomycetaceae</taxon>
        <taxon>Streptomyces</taxon>
    </lineage>
</organism>
<keyword evidence="1" id="KW-0813">Transport</keyword>
<dbReference type="PROSITE" id="PS50893">
    <property type="entry name" value="ABC_TRANSPORTER_2"/>
    <property type="match status" value="1"/>
</dbReference>
<dbReference type="EMBL" id="JACHJY010000009">
    <property type="protein sequence ID" value="MBB4985075.1"/>
    <property type="molecule type" value="Genomic_DNA"/>
</dbReference>
<dbReference type="Pfam" id="PF00005">
    <property type="entry name" value="ABC_tran"/>
    <property type="match status" value="1"/>
</dbReference>
<feature type="compositionally biased region" description="Low complexity" evidence="4">
    <location>
        <begin position="217"/>
        <end position="243"/>
    </location>
</feature>
<dbReference type="Gene3D" id="3.40.50.300">
    <property type="entry name" value="P-loop containing nucleotide triphosphate hydrolases"/>
    <property type="match status" value="1"/>
</dbReference>
<evidence type="ECO:0000256" key="2">
    <source>
        <dbReference type="ARBA" id="ARBA00022741"/>
    </source>
</evidence>
<reference evidence="6 7" key="1">
    <citation type="submission" date="2020-08" db="EMBL/GenBank/DDBJ databases">
        <title>Genomic Encyclopedia of Type Strains, Phase III (KMG-III): the genomes of soil and plant-associated and newly described type strains.</title>
        <authorList>
            <person name="Whitman W."/>
        </authorList>
    </citation>
    <scope>NUCLEOTIDE SEQUENCE [LARGE SCALE GENOMIC DNA]</scope>
    <source>
        <strain evidence="6 7">SFB5A</strain>
    </source>
</reference>
<dbReference type="PANTHER" id="PTHR42939">
    <property type="entry name" value="ABC TRANSPORTER ATP-BINDING PROTEIN ALBC-RELATED"/>
    <property type="match status" value="1"/>
</dbReference>
<dbReference type="SUPFAM" id="SSF52540">
    <property type="entry name" value="P-loop containing nucleoside triphosphate hydrolases"/>
    <property type="match status" value="1"/>
</dbReference>
<keyword evidence="7" id="KW-1185">Reference proteome</keyword>
<dbReference type="GO" id="GO:0016887">
    <property type="term" value="F:ATP hydrolysis activity"/>
    <property type="evidence" value="ECO:0007669"/>
    <property type="project" value="InterPro"/>
</dbReference>
<protein>
    <submittedName>
        <fullName evidence="6">ABC-type Mn2+/Zn2+ transport system ATPase subunit</fullName>
    </submittedName>
</protein>
<dbReference type="InterPro" id="IPR027417">
    <property type="entry name" value="P-loop_NTPase"/>
</dbReference>
<proteinExistence type="predicted"/>
<evidence type="ECO:0000256" key="3">
    <source>
        <dbReference type="ARBA" id="ARBA00022840"/>
    </source>
</evidence>
<dbReference type="PANTHER" id="PTHR42939:SF1">
    <property type="entry name" value="ABC TRANSPORTER ATP-BINDING PROTEIN ALBC-RELATED"/>
    <property type="match status" value="1"/>
</dbReference>
<evidence type="ECO:0000256" key="4">
    <source>
        <dbReference type="SAM" id="MobiDB-lite"/>
    </source>
</evidence>
<gene>
    <name evidence="6" type="ORF">GGE06_006025</name>
</gene>
<dbReference type="Proteomes" id="UP000582643">
    <property type="component" value="Unassembled WGS sequence"/>
</dbReference>
<evidence type="ECO:0000256" key="1">
    <source>
        <dbReference type="ARBA" id="ARBA00022448"/>
    </source>
</evidence>
<dbReference type="RefSeq" id="WP_221518644.1">
    <property type="nucleotide sequence ID" value="NZ_JACHJY010000009.1"/>
</dbReference>
<dbReference type="InterPro" id="IPR051782">
    <property type="entry name" value="ABC_Transporter_VariousFunc"/>
</dbReference>
<dbReference type="SMART" id="SM00382">
    <property type="entry name" value="AAA"/>
    <property type="match status" value="1"/>
</dbReference>
<feature type="region of interest" description="Disordered" evidence="4">
    <location>
        <begin position="197"/>
        <end position="278"/>
    </location>
</feature>
<evidence type="ECO:0000259" key="5">
    <source>
        <dbReference type="PROSITE" id="PS50893"/>
    </source>
</evidence>
<keyword evidence="3" id="KW-0067">ATP-binding</keyword>
<dbReference type="InterPro" id="IPR003593">
    <property type="entry name" value="AAA+_ATPase"/>
</dbReference>
<name>A0A7W7U510_9ACTN</name>
<accession>A0A7W7U510</accession>
<evidence type="ECO:0000313" key="6">
    <source>
        <dbReference type="EMBL" id="MBB4985075.1"/>
    </source>
</evidence>
<comment type="caution">
    <text evidence="6">The sequence shown here is derived from an EMBL/GenBank/DDBJ whole genome shotgun (WGS) entry which is preliminary data.</text>
</comment>
<evidence type="ECO:0000313" key="7">
    <source>
        <dbReference type="Proteomes" id="UP000582643"/>
    </source>
</evidence>
<keyword evidence="2" id="KW-0547">Nucleotide-binding</keyword>